<evidence type="ECO:0000313" key="6">
    <source>
        <dbReference type="Proteomes" id="UP000325315"/>
    </source>
</evidence>
<accession>A0A5B6W6R1</accession>
<evidence type="ECO:0000256" key="1">
    <source>
        <dbReference type="SAM" id="Coils"/>
    </source>
</evidence>
<evidence type="ECO:0000259" key="4">
    <source>
        <dbReference type="Pfam" id="PF24924"/>
    </source>
</evidence>
<proteinExistence type="predicted"/>
<evidence type="ECO:0000256" key="3">
    <source>
        <dbReference type="SAM" id="SignalP"/>
    </source>
</evidence>
<feature type="signal peptide" evidence="3">
    <location>
        <begin position="1"/>
        <end position="23"/>
    </location>
</feature>
<feature type="compositionally biased region" description="Polar residues" evidence="2">
    <location>
        <begin position="584"/>
        <end position="606"/>
    </location>
</feature>
<feature type="chain" id="PRO_5022916442" evidence="3">
    <location>
        <begin position="24"/>
        <end position="1451"/>
    </location>
</feature>
<dbReference type="Pfam" id="PF24924">
    <property type="entry name" value="DUF7745"/>
    <property type="match status" value="1"/>
</dbReference>
<organism evidence="5 6">
    <name type="scientific">Gossypium australe</name>
    <dbReference type="NCBI Taxonomy" id="47621"/>
    <lineage>
        <taxon>Eukaryota</taxon>
        <taxon>Viridiplantae</taxon>
        <taxon>Streptophyta</taxon>
        <taxon>Embryophyta</taxon>
        <taxon>Tracheophyta</taxon>
        <taxon>Spermatophyta</taxon>
        <taxon>Magnoliopsida</taxon>
        <taxon>eudicotyledons</taxon>
        <taxon>Gunneridae</taxon>
        <taxon>Pentapetalae</taxon>
        <taxon>rosids</taxon>
        <taxon>malvids</taxon>
        <taxon>Malvales</taxon>
        <taxon>Malvaceae</taxon>
        <taxon>Malvoideae</taxon>
        <taxon>Gossypium</taxon>
    </lineage>
</organism>
<feature type="domain" description="DUF7745" evidence="4">
    <location>
        <begin position="6"/>
        <end position="231"/>
    </location>
</feature>
<gene>
    <name evidence="5" type="ORF">EPI10_010864</name>
</gene>
<keyword evidence="3" id="KW-0732">Signal</keyword>
<dbReference type="InterPro" id="IPR056647">
    <property type="entry name" value="DUF7745"/>
</dbReference>
<feature type="coiled-coil region" evidence="1">
    <location>
        <begin position="261"/>
        <end position="449"/>
    </location>
</feature>
<keyword evidence="1" id="KW-0175">Coiled coil</keyword>
<protein>
    <submittedName>
        <fullName evidence="5">Gag-pro-like protein</fullName>
    </submittedName>
</protein>
<dbReference type="PANTHER" id="PTHR32108">
    <property type="entry name" value="DNA-DIRECTED RNA POLYMERASE SUBUNIT ALPHA"/>
    <property type="match status" value="1"/>
</dbReference>
<dbReference type="Proteomes" id="UP000325315">
    <property type="component" value="Unassembled WGS sequence"/>
</dbReference>
<feature type="region of interest" description="Disordered" evidence="2">
    <location>
        <begin position="513"/>
        <end position="553"/>
    </location>
</feature>
<evidence type="ECO:0000313" key="5">
    <source>
        <dbReference type="EMBL" id="KAA3476934.1"/>
    </source>
</evidence>
<feature type="region of interest" description="Disordered" evidence="2">
    <location>
        <begin position="582"/>
        <end position="606"/>
    </location>
</feature>
<dbReference type="OrthoDB" id="2919534at2759"/>
<comment type="caution">
    <text evidence="5">The sequence shown here is derived from an EMBL/GenBank/DDBJ whole genome shotgun (WGS) entry which is preliminary data.</text>
</comment>
<keyword evidence="6" id="KW-1185">Reference proteome</keyword>
<reference evidence="6" key="1">
    <citation type="journal article" date="2019" name="Plant Biotechnol. J.">
        <title>Genome sequencing of the Australian wild diploid species Gossypium australe highlights disease resistance and delayed gland morphogenesis.</title>
        <authorList>
            <person name="Cai Y."/>
            <person name="Cai X."/>
            <person name="Wang Q."/>
            <person name="Wang P."/>
            <person name="Zhang Y."/>
            <person name="Cai C."/>
            <person name="Xu Y."/>
            <person name="Wang K."/>
            <person name="Zhou Z."/>
            <person name="Wang C."/>
            <person name="Geng S."/>
            <person name="Li B."/>
            <person name="Dong Q."/>
            <person name="Hou Y."/>
            <person name="Wang H."/>
            <person name="Ai P."/>
            <person name="Liu Z."/>
            <person name="Yi F."/>
            <person name="Sun M."/>
            <person name="An G."/>
            <person name="Cheng J."/>
            <person name="Zhang Y."/>
            <person name="Shi Q."/>
            <person name="Xie Y."/>
            <person name="Shi X."/>
            <person name="Chang Y."/>
            <person name="Huang F."/>
            <person name="Chen Y."/>
            <person name="Hong S."/>
            <person name="Mi L."/>
            <person name="Sun Q."/>
            <person name="Zhang L."/>
            <person name="Zhou B."/>
            <person name="Peng R."/>
            <person name="Zhang X."/>
            <person name="Liu F."/>
        </authorList>
    </citation>
    <scope>NUCLEOTIDE SEQUENCE [LARGE SCALE GENOMIC DNA]</scope>
    <source>
        <strain evidence="6">cv. PA1801</strain>
    </source>
</reference>
<dbReference type="EMBL" id="SMMG02000004">
    <property type="protein sequence ID" value="KAA3476934.1"/>
    <property type="molecule type" value="Genomic_DNA"/>
</dbReference>
<name>A0A5B6W6R1_9ROSI</name>
<dbReference type="PANTHER" id="PTHR32108:SF5">
    <property type="entry name" value="DYNACTIN SUBUNIT 1-LIKE"/>
    <property type="match status" value="1"/>
</dbReference>
<sequence length="1451" mass="164703">MSKRVDVFALSIYRLMLFPRALGYVDGAVTDFFDRLSKGATPVFAILAETFRSLNVCRRSVEGRFVGYAQLLLAWFHNHFWRVDKISYRVFTDNYSPLKEIAATPRKDDVSEDNWMALLQNLQEKDIEWRAPWFVPNEILFRCGNFDWVPLLEICGAVGYAPLLVLRQYGSRQFIPVTHGLAQCEFLFKGDNYKRGVKEISTAWNQTRRMKKLTIGPMTTPEYSGWFSNRINDNISRPSLEGVRPIEEYLQVAPSELEIIKQDFEKRNRELEKRIEQLEEEKMHLRLDADVQKLETEKQRKGKNKAKEDLDSLKTDYKKLRLLMRTAGLGKTSKQWRQEIQVERINADQWKRKFQEAQDQRVALEMNLSETQDDKEKLKARVAELEKALYQYRNRNSAAELRTSLNKIEEMKGIIEELESALQSCELRVELLEANEERWKEQLHHSQSQVRDRDYIMGEAVAQIREVADHLQTLAVQADTLSVKYKLESNRGQELASLLRKVKILSIRAKPYFDGSEDSKTRTNAKGNARPVASATTRTIGKGTTRNEGSNLGILKKHGCTPVNAQAQPDVYPQRAPVTIRPQVGTSAPLNYQTGSGSNLWDNPTNPVVPDLDEVTETEKAKVELPKQFEDRCRIDAKDLSLVPDLVLPPKFKTPEFEKYNGTSCPEAHITMFCRRMTGYVNNAQLLIHYFQDSLIGSAAKCYVTDMTPDRLTLQNMEKKQNESFRRYAQRWREVATQVQPPLLEKETTMLFINTLKAPFINHMLGSATKSFSDIVMSGEMIENTVKSGKIDAGEGSKRLTPRKKESEVNNVGAYNKGYSKPITVGSPKTVTTNFQAPQRQESNQIQNKEKLQFTPIPITKDSRNGSRKVKNYCEFHDEDGHEIQECNDIGALVQGLMENKELKLFENVEEAEVCASEGGSTKRICEANRLAVIISRPRSSEVGVQAVPRVIIRKPVAFPHKDSNCNVTIPGEESPTSTSEEGRGVGFYTHSRKCYAGAEPVKGKTPMDSKKVPWNYDCNVTIPKASPIPEELSLLKRTHMAEQKREKTVRSKSPVKEPVTENEAREFLKFLKHSEYSVVEQLHKQPVRISVLALLLSSEVHREALMKVLNETYVANDISVNKLDWLVNNISADNFIFFNDDEIPPGGMGSTKALHITTRCKGYTLPGVLIDNGSALNVLPLSMLNRLPVDSSHMKTCQNIVRAFDGTERRVMGRIEIPLLIGPNTYEVGFLKLKLVIEGRLITINTDEDIIASVTSDAPYVGTDNEALECSFRSLEFVNATFIVEGNKIPVPRLSKTIKMGLQLTVGKGALLGKELGRCLQGKTGASMLKDKRDRYGLGFEPDARQRKKEIEKKQERRRARLSEEEVKWEPMAFPHISKTFVSGGTIHPERKMLKKETAEEILENLSINAISEERSGGENLSGIRPYPLRSILNNWTAVEIPVVFRANTE</sequence>
<feature type="compositionally biased region" description="Polar residues" evidence="2">
    <location>
        <begin position="534"/>
        <end position="550"/>
    </location>
</feature>
<evidence type="ECO:0000256" key="2">
    <source>
        <dbReference type="SAM" id="MobiDB-lite"/>
    </source>
</evidence>